<gene>
    <name evidence="4" type="ORF">C7999DRAFT_17404</name>
</gene>
<dbReference type="GO" id="GO:0008270">
    <property type="term" value="F:zinc ion binding"/>
    <property type="evidence" value="ECO:0007669"/>
    <property type="project" value="UniProtKB-KW"/>
</dbReference>
<feature type="region of interest" description="Disordered" evidence="2">
    <location>
        <begin position="166"/>
        <end position="244"/>
    </location>
</feature>
<dbReference type="EMBL" id="MU857745">
    <property type="protein sequence ID" value="KAK4244315.1"/>
    <property type="molecule type" value="Genomic_DNA"/>
</dbReference>
<evidence type="ECO:0000259" key="3">
    <source>
        <dbReference type="PROSITE" id="PS50157"/>
    </source>
</evidence>
<proteinExistence type="predicted"/>
<sequence>MDPTIPEFRPQGLTSQATGDELRTSTTEETQWRTTCRTCGETFKSRNQLMRHLYRNHPGKPAKGKSSPPKTSQPFPVPHALATPKPAKSQSQSQVHPFSLLSPQQQLAFAGHVMRAIFAVGIRQLKQERGKQQWQPIRIREMESFPESSRPTQYTQEELVSVTQKSRTAIEPQRGTACARTPNEVYRGKVEEGSGSEDSDDEDGGVALFGPSTEELPLRLGQNESVADSPRVSYHDLECDWDLD</sequence>
<name>A0AAN7CM57_9PEZI</name>
<dbReference type="Proteomes" id="UP001303647">
    <property type="component" value="Unassembled WGS sequence"/>
</dbReference>
<accession>A0AAN7CM57</accession>
<feature type="compositionally biased region" description="Acidic residues" evidence="2">
    <location>
        <begin position="194"/>
        <end position="204"/>
    </location>
</feature>
<evidence type="ECO:0000256" key="1">
    <source>
        <dbReference type="PROSITE-ProRule" id="PRU00042"/>
    </source>
</evidence>
<feature type="compositionally biased region" description="Polar residues" evidence="2">
    <location>
        <begin position="88"/>
        <end position="97"/>
    </location>
</feature>
<feature type="region of interest" description="Disordered" evidence="2">
    <location>
        <begin position="1"/>
        <end position="31"/>
    </location>
</feature>
<keyword evidence="5" id="KW-1185">Reference proteome</keyword>
<comment type="caution">
    <text evidence="4">The sequence shown here is derived from an EMBL/GenBank/DDBJ whole genome shotgun (WGS) entry which is preliminary data.</text>
</comment>
<keyword evidence="1" id="KW-0479">Metal-binding</keyword>
<dbReference type="PROSITE" id="PS50157">
    <property type="entry name" value="ZINC_FINGER_C2H2_2"/>
    <property type="match status" value="1"/>
</dbReference>
<protein>
    <recommendedName>
        <fullName evidence="3">C2H2-type domain-containing protein</fullName>
    </recommendedName>
</protein>
<reference evidence="4" key="2">
    <citation type="submission" date="2023-05" db="EMBL/GenBank/DDBJ databases">
        <authorList>
            <consortium name="Lawrence Berkeley National Laboratory"/>
            <person name="Steindorff A."/>
            <person name="Hensen N."/>
            <person name="Bonometti L."/>
            <person name="Westerberg I."/>
            <person name="Brannstrom I.O."/>
            <person name="Guillou S."/>
            <person name="Cros-Aarteil S."/>
            <person name="Calhoun S."/>
            <person name="Haridas S."/>
            <person name="Kuo A."/>
            <person name="Mondo S."/>
            <person name="Pangilinan J."/>
            <person name="Riley R."/>
            <person name="Labutti K."/>
            <person name="Andreopoulos B."/>
            <person name="Lipzen A."/>
            <person name="Chen C."/>
            <person name="Yanf M."/>
            <person name="Daum C."/>
            <person name="Ng V."/>
            <person name="Clum A."/>
            <person name="Ohm R."/>
            <person name="Martin F."/>
            <person name="Silar P."/>
            <person name="Natvig D."/>
            <person name="Lalanne C."/>
            <person name="Gautier V."/>
            <person name="Ament-Velasquez S.L."/>
            <person name="Kruys A."/>
            <person name="Hutchinson M.I."/>
            <person name="Powell A.J."/>
            <person name="Barry K."/>
            <person name="Miller A.N."/>
            <person name="Grigoriev I.V."/>
            <person name="Debuchy R."/>
            <person name="Gladieux P."/>
            <person name="Thoren M.H."/>
            <person name="Johannesson H."/>
        </authorList>
    </citation>
    <scope>NUCLEOTIDE SEQUENCE</scope>
    <source>
        <strain evidence="4">CBS 359.72</strain>
    </source>
</reference>
<evidence type="ECO:0000256" key="2">
    <source>
        <dbReference type="SAM" id="MobiDB-lite"/>
    </source>
</evidence>
<feature type="region of interest" description="Disordered" evidence="2">
    <location>
        <begin position="55"/>
        <end position="97"/>
    </location>
</feature>
<dbReference type="SMART" id="SM00355">
    <property type="entry name" value="ZnF_C2H2"/>
    <property type="match status" value="1"/>
</dbReference>
<dbReference type="AlphaFoldDB" id="A0AAN7CM57"/>
<organism evidence="4 5">
    <name type="scientific">Corynascus novoguineensis</name>
    <dbReference type="NCBI Taxonomy" id="1126955"/>
    <lineage>
        <taxon>Eukaryota</taxon>
        <taxon>Fungi</taxon>
        <taxon>Dikarya</taxon>
        <taxon>Ascomycota</taxon>
        <taxon>Pezizomycotina</taxon>
        <taxon>Sordariomycetes</taxon>
        <taxon>Sordariomycetidae</taxon>
        <taxon>Sordariales</taxon>
        <taxon>Chaetomiaceae</taxon>
        <taxon>Corynascus</taxon>
    </lineage>
</organism>
<evidence type="ECO:0000313" key="4">
    <source>
        <dbReference type="EMBL" id="KAK4244315.1"/>
    </source>
</evidence>
<dbReference type="PROSITE" id="PS00028">
    <property type="entry name" value="ZINC_FINGER_C2H2_1"/>
    <property type="match status" value="1"/>
</dbReference>
<keyword evidence="1" id="KW-0863">Zinc-finger</keyword>
<evidence type="ECO:0000313" key="5">
    <source>
        <dbReference type="Proteomes" id="UP001303647"/>
    </source>
</evidence>
<keyword evidence="1" id="KW-0862">Zinc</keyword>
<feature type="domain" description="C2H2-type" evidence="3">
    <location>
        <begin position="34"/>
        <end position="62"/>
    </location>
</feature>
<dbReference type="InterPro" id="IPR013087">
    <property type="entry name" value="Znf_C2H2_type"/>
</dbReference>
<reference evidence="4" key="1">
    <citation type="journal article" date="2023" name="Mol. Phylogenet. Evol.">
        <title>Genome-scale phylogeny and comparative genomics of the fungal order Sordariales.</title>
        <authorList>
            <person name="Hensen N."/>
            <person name="Bonometti L."/>
            <person name="Westerberg I."/>
            <person name="Brannstrom I.O."/>
            <person name="Guillou S."/>
            <person name="Cros-Aarteil S."/>
            <person name="Calhoun S."/>
            <person name="Haridas S."/>
            <person name="Kuo A."/>
            <person name="Mondo S."/>
            <person name="Pangilinan J."/>
            <person name="Riley R."/>
            <person name="LaButti K."/>
            <person name="Andreopoulos B."/>
            <person name="Lipzen A."/>
            <person name="Chen C."/>
            <person name="Yan M."/>
            <person name="Daum C."/>
            <person name="Ng V."/>
            <person name="Clum A."/>
            <person name="Steindorff A."/>
            <person name="Ohm R.A."/>
            <person name="Martin F."/>
            <person name="Silar P."/>
            <person name="Natvig D.O."/>
            <person name="Lalanne C."/>
            <person name="Gautier V."/>
            <person name="Ament-Velasquez S.L."/>
            <person name="Kruys A."/>
            <person name="Hutchinson M.I."/>
            <person name="Powell A.J."/>
            <person name="Barry K."/>
            <person name="Miller A.N."/>
            <person name="Grigoriev I.V."/>
            <person name="Debuchy R."/>
            <person name="Gladieux P."/>
            <person name="Hiltunen Thoren M."/>
            <person name="Johannesson H."/>
        </authorList>
    </citation>
    <scope>NUCLEOTIDE SEQUENCE</scope>
    <source>
        <strain evidence="4">CBS 359.72</strain>
    </source>
</reference>
<dbReference type="Gene3D" id="3.30.160.60">
    <property type="entry name" value="Classic Zinc Finger"/>
    <property type="match status" value="1"/>
</dbReference>